<dbReference type="SUPFAM" id="SSF55811">
    <property type="entry name" value="Nudix"/>
    <property type="match status" value="1"/>
</dbReference>
<dbReference type="InterPro" id="IPR015797">
    <property type="entry name" value="NUDIX_hydrolase-like_dom_sf"/>
</dbReference>
<organism evidence="3">
    <name type="scientific">viral metagenome</name>
    <dbReference type="NCBI Taxonomy" id="1070528"/>
    <lineage>
        <taxon>unclassified sequences</taxon>
        <taxon>metagenomes</taxon>
        <taxon>organismal metagenomes</taxon>
    </lineage>
</organism>
<feature type="domain" description="Nudix hydrolase" evidence="2">
    <location>
        <begin position="33"/>
        <end position="278"/>
    </location>
</feature>
<feature type="domain" description="CCHC-type" evidence="1">
    <location>
        <begin position="4"/>
        <end position="17"/>
    </location>
</feature>
<accession>A0A6C0D6T7</accession>
<name>A0A6C0D6T7_9ZZZZ</name>
<dbReference type="InterPro" id="IPR000086">
    <property type="entry name" value="NUDIX_hydrolase_dom"/>
</dbReference>
<evidence type="ECO:0008006" key="4">
    <source>
        <dbReference type="Google" id="ProtNLM"/>
    </source>
</evidence>
<protein>
    <recommendedName>
        <fullName evidence="4">Nudix hydrolase domain-containing protein</fullName>
    </recommendedName>
</protein>
<proteinExistence type="predicted"/>
<dbReference type="PROSITE" id="PS51462">
    <property type="entry name" value="NUDIX"/>
    <property type="match status" value="1"/>
</dbReference>
<dbReference type="GO" id="GO:0003676">
    <property type="term" value="F:nucleic acid binding"/>
    <property type="evidence" value="ECO:0007669"/>
    <property type="project" value="InterPro"/>
</dbReference>
<sequence>MVLCTNCGIYGHYVKSCIAPITSYGCILLKVPNGFDQALELLRNEKYVSGYESILKETKFLMIQRRDTLGFIEIMRGKYKVTDIKYIKYHIGTMTVSEHNKILSQDFDTLWLGLWGTPKEQSQNYKNDKDASRIKFDMLKSGITDDSGETITLEHMISEIKEPWKTAEWGFPKGRRDQYESELNCAFRELKEETSIEEKDILFIRNLEPISETFFGSNHIDYCHKYFLCLYNSDKEIVYDKTNKFMAQEIGDLGWFTLDECLNKIRPENIEKKEVLLRAISLLRNYCPLRFCY</sequence>
<dbReference type="Gene3D" id="3.90.79.10">
    <property type="entry name" value="Nucleoside Triphosphate Pyrophosphohydrolase"/>
    <property type="match status" value="1"/>
</dbReference>
<dbReference type="PROSITE" id="PS50158">
    <property type="entry name" value="ZF_CCHC"/>
    <property type="match status" value="1"/>
</dbReference>
<reference evidence="3" key="1">
    <citation type="journal article" date="2020" name="Nature">
        <title>Giant virus diversity and host interactions through global metagenomics.</title>
        <authorList>
            <person name="Schulz F."/>
            <person name="Roux S."/>
            <person name="Paez-Espino D."/>
            <person name="Jungbluth S."/>
            <person name="Walsh D.A."/>
            <person name="Denef V.J."/>
            <person name="McMahon K.D."/>
            <person name="Konstantinidis K.T."/>
            <person name="Eloe-Fadrosh E.A."/>
            <person name="Kyrpides N.C."/>
            <person name="Woyke T."/>
        </authorList>
    </citation>
    <scope>NUCLEOTIDE SEQUENCE</scope>
    <source>
        <strain evidence="3">GVMAG-M-3300023174-129</strain>
    </source>
</reference>
<dbReference type="GO" id="GO:0008270">
    <property type="term" value="F:zinc ion binding"/>
    <property type="evidence" value="ECO:0007669"/>
    <property type="project" value="InterPro"/>
</dbReference>
<dbReference type="Pfam" id="PF00293">
    <property type="entry name" value="NUDIX"/>
    <property type="match status" value="1"/>
</dbReference>
<dbReference type="AlphaFoldDB" id="A0A6C0D6T7"/>
<evidence type="ECO:0000259" key="1">
    <source>
        <dbReference type="PROSITE" id="PS50158"/>
    </source>
</evidence>
<evidence type="ECO:0000313" key="3">
    <source>
        <dbReference type="EMBL" id="QHT12227.1"/>
    </source>
</evidence>
<dbReference type="EMBL" id="MN739542">
    <property type="protein sequence ID" value="QHT12227.1"/>
    <property type="molecule type" value="Genomic_DNA"/>
</dbReference>
<evidence type="ECO:0000259" key="2">
    <source>
        <dbReference type="PROSITE" id="PS51462"/>
    </source>
</evidence>
<dbReference type="InterPro" id="IPR001878">
    <property type="entry name" value="Znf_CCHC"/>
</dbReference>